<feature type="region of interest" description="Disordered" evidence="2">
    <location>
        <begin position="79"/>
        <end position="101"/>
    </location>
</feature>
<keyword evidence="4" id="KW-1185">Reference proteome</keyword>
<protein>
    <submittedName>
        <fullName evidence="3">Uncharacterized protein</fullName>
    </submittedName>
</protein>
<dbReference type="STRING" id="588581.Cpap_1822"/>
<feature type="compositionally biased region" description="Basic and acidic residues" evidence="2">
    <location>
        <begin position="92"/>
        <end position="101"/>
    </location>
</feature>
<dbReference type="RefSeq" id="WP_004619583.1">
    <property type="nucleotide sequence ID" value="NZ_ACXX02000007.1"/>
</dbReference>
<evidence type="ECO:0000313" key="3">
    <source>
        <dbReference type="EMBL" id="EGD47628.1"/>
    </source>
</evidence>
<dbReference type="eggNOG" id="ENOG502ZKAE">
    <property type="taxonomic scope" value="Bacteria"/>
</dbReference>
<dbReference type="Pfam" id="PF14282">
    <property type="entry name" value="FlxA"/>
    <property type="match status" value="1"/>
</dbReference>
<feature type="compositionally biased region" description="Basic and acidic residues" evidence="2">
    <location>
        <begin position="152"/>
        <end position="200"/>
    </location>
</feature>
<evidence type="ECO:0000256" key="1">
    <source>
        <dbReference type="SAM" id="Coils"/>
    </source>
</evidence>
<gene>
    <name evidence="3" type="ORF">Cpap_1822</name>
</gene>
<feature type="compositionally biased region" description="Basic and acidic residues" evidence="2">
    <location>
        <begin position="226"/>
        <end position="236"/>
    </location>
</feature>
<comment type="caution">
    <text evidence="3">The sequence shown here is derived from an EMBL/GenBank/DDBJ whole genome shotgun (WGS) entry which is preliminary data.</text>
</comment>
<feature type="region of interest" description="Disordered" evidence="2">
    <location>
        <begin position="138"/>
        <end position="250"/>
    </location>
</feature>
<keyword evidence="1" id="KW-0175">Coiled coil</keyword>
<reference evidence="3" key="2">
    <citation type="submission" date="2011-01" db="EMBL/GenBank/DDBJ databases">
        <title>The Non-contiguous Finished genome of Clostridium papyrosolvens.</title>
        <authorList>
            <person name="Lucas S."/>
            <person name="Copeland A."/>
            <person name="Lapidus A."/>
            <person name="Cheng J.-F."/>
            <person name="Goodwin L."/>
            <person name="Pitluck S."/>
            <person name="Misra M."/>
            <person name="Chertkov O."/>
            <person name="Detter J.C."/>
            <person name="Han C."/>
            <person name="Tapia R."/>
            <person name="Land M."/>
            <person name="Hauser L."/>
            <person name="Kyrpides N."/>
            <person name="Ivanova N."/>
            <person name="Pagani I."/>
            <person name="Mouttaki H."/>
            <person name="He Z."/>
            <person name="Zhou J."/>
            <person name="Hemme C.L."/>
            <person name="Woyke T."/>
        </authorList>
    </citation>
    <scope>NUCLEOTIDE SEQUENCE [LARGE SCALE GENOMIC DNA]</scope>
    <source>
        <strain evidence="3">DSM 2782</strain>
    </source>
</reference>
<sequence>MSVSAVSTSSNITYAPMGFDNSIKLLEKQKMQLQEQIQKVNESKMDPKMKQEKVKELTEQITDIESQIRQKRMEKIKPDYGKVDSKNNNYNEDNKAQYEKSDVSINSKNMISAVTGYSDLKTMGKVRTDLKNQLRIASHSDKSPEAGQGIAKKIEKLEGDIHKKSEKINSDLRKAAKDGEKTGKQETKNDIKEDSKDKENPVSIITGDAESIQDENRGIISSNDVKSSEKVIKNGKETVPPQGRAVDIRI</sequence>
<reference evidence="3" key="1">
    <citation type="submission" date="2009-07" db="EMBL/GenBank/DDBJ databases">
        <authorList>
            <consortium name="US DOE Joint Genome Institute (JGI-PGF)"/>
            <person name="Lucas S."/>
            <person name="Copeland A."/>
            <person name="Lapidus A."/>
            <person name="Glavina del Rio T."/>
            <person name="Tice H."/>
            <person name="Bruce D."/>
            <person name="Goodwin L."/>
            <person name="Pitluck S."/>
            <person name="Larimer F."/>
            <person name="Land M.L."/>
            <person name="Mouttaki H."/>
            <person name="He Z."/>
            <person name="Zhou J."/>
            <person name="Hemme C.L."/>
        </authorList>
    </citation>
    <scope>NUCLEOTIDE SEQUENCE</scope>
    <source>
        <strain evidence="3">DSM 2782</strain>
    </source>
</reference>
<feature type="coiled-coil region" evidence="1">
    <location>
        <begin position="23"/>
        <end position="74"/>
    </location>
</feature>
<organism evidence="3 4">
    <name type="scientific">Ruminiclostridium papyrosolvens DSM 2782</name>
    <dbReference type="NCBI Taxonomy" id="588581"/>
    <lineage>
        <taxon>Bacteria</taxon>
        <taxon>Bacillati</taxon>
        <taxon>Bacillota</taxon>
        <taxon>Clostridia</taxon>
        <taxon>Eubacteriales</taxon>
        <taxon>Oscillospiraceae</taxon>
        <taxon>Ruminiclostridium</taxon>
    </lineage>
</organism>
<accession>F1TDJ0</accession>
<proteinExistence type="predicted"/>
<dbReference type="AlphaFoldDB" id="F1TDJ0"/>
<dbReference type="EMBL" id="ACXX02000007">
    <property type="protein sequence ID" value="EGD47628.1"/>
    <property type="molecule type" value="Genomic_DNA"/>
</dbReference>
<name>F1TDJ0_9FIRM</name>
<evidence type="ECO:0000313" key="4">
    <source>
        <dbReference type="Proteomes" id="UP000003860"/>
    </source>
</evidence>
<evidence type="ECO:0000256" key="2">
    <source>
        <dbReference type="SAM" id="MobiDB-lite"/>
    </source>
</evidence>
<dbReference type="InterPro" id="IPR025577">
    <property type="entry name" value="FlxA"/>
</dbReference>
<dbReference type="Proteomes" id="UP000003860">
    <property type="component" value="Unassembled WGS sequence"/>
</dbReference>